<reference evidence="2 4" key="2">
    <citation type="submission" date="2019-02" db="EMBL/GenBank/DDBJ databases">
        <authorList>
            <consortium name="Pathogen Informatics"/>
        </authorList>
    </citation>
    <scope>NUCLEOTIDE SEQUENCE [LARGE SCALE GENOMIC DNA]</scope>
    <source>
        <strain evidence="2 4">3012STDY7078512</strain>
    </source>
</reference>
<evidence type="ECO:0000313" key="2">
    <source>
        <dbReference type="EMBL" id="VFB14309.1"/>
    </source>
</evidence>
<evidence type="ECO:0000313" key="1">
    <source>
        <dbReference type="EMBL" id="RRD89183.1"/>
    </source>
</evidence>
<dbReference type="EMBL" id="RQYF01000057">
    <property type="protein sequence ID" value="RRD89183.1"/>
    <property type="molecule type" value="Genomic_DNA"/>
</dbReference>
<dbReference type="InterPro" id="IPR025455">
    <property type="entry name" value="DUF4276"/>
</dbReference>
<reference evidence="1 3" key="1">
    <citation type="submission" date="2018-11" db="EMBL/GenBank/DDBJ databases">
        <title>Genomes From Bacteria Associated with the Canine Oral Cavity: a Test Case for Automated Genome-Based Taxonomic Assignment.</title>
        <authorList>
            <person name="Coil D.A."/>
            <person name="Jospin G."/>
            <person name="Darling A.E."/>
            <person name="Wallis C."/>
            <person name="Davis I.J."/>
            <person name="Harris S."/>
            <person name="Eisen J.A."/>
            <person name="Holcombe L.J."/>
            <person name="O'Flynn C."/>
        </authorList>
    </citation>
    <scope>NUCLEOTIDE SEQUENCE [LARGE SCALE GENOMIC DNA]</scope>
    <source>
        <strain evidence="1 3">OH1047_COT-310</strain>
    </source>
</reference>
<dbReference type="RefSeq" id="WP_125239664.1">
    <property type="nucleotide sequence ID" value="NZ_CAACYH010000004.1"/>
</dbReference>
<dbReference type="Proteomes" id="UP000279562">
    <property type="component" value="Unassembled WGS sequence"/>
</dbReference>
<organism evidence="1 3">
    <name type="scientific">Prevotella heparinolytica</name>
    <dbReference type="NCBI Taxonomy" id="28113"/>
    <lineage>
        <taxon>Bacteria</taxon>
        <taxon>Pseudomonadati</taxon>
        <taxon>Bacteroidota</taxon>
        <taxon>Bacteroidia</taxon>
        <taxon>Bacteroidales</taxon>
        <taxon>Bacteroidaceae</taxon>
        <taxon>Bacteroides</taxon>
    </lineage>
</organism>
<accession>A0A3P2A6A0</accession>
<evidence type="ECO:0000313" key="3">
    <source>
        <dbReference type="Proteomes" id="UP000279562"/>
    </source>
</evidence>
<keyword evidence="3" id="KW-1185">Reference proteome</keyword>
<dbReference type="Pfam" id="PF14103">
    <property type="entry name" value="DUF4276"/>
    <property type="match status" value="1"/>
</dbReference>
<dbReference type="Proteomes" id="UP000396835">
    <property type="component" value="Unassembled WGS sequence"/>
</dbReference>
<dbReference type="AlphaFoldDB" id="A0A3P2A6A0"/>
<gene>
    <name evidence="1" type="ORF">EII33_10475</name>
    <name evidence="2" type="ORF">NCTC7812_01852</name>
</gene>
<evidence type="ECO:0000313" key="4">
    <source>
        <dbReference type="Proteomes" id="UP000396835"/>
    </source>
</evidence>
<dbReference type="EMBL" id="CAACYH010000004">
    <property type="protein sequence ID" value="VFB14309.1"/>
    <property type="molecule type" value="Genomic_DNA"/>
</dbReference>
<protein>
    <submittedName>
        <fullName evidence="1">DUF4276 family protein</fullName>
    </submittedName>
</protein>
<proteinExistence type="predicted"/>
<sequence>MKRLVFIVEGETEESFVNNVLKPYFCSEGIYNAMQCFKTKHSNGGISKYSYIKEDILNTIYERDVVVTTMIDFYRLPSGFPGYKELTKLQSHQEQVALLETRLKEDIEQSQNRKFDNLFPYIQLHEFEALVFSSIKGIDSLFETTEVDHKGLTDVIQEFSNPEDINNHPDTAPSRRLKKLIPGYNKVIHGIGIIQEIGMTILLAKCPRFAHWINNIKEAMTS</sequence>
<dbReference type="OrthoDB" id="9801478at2"/>
<name>A0A3P2A6A0_9BACE</name>